<sequence length="429" mass="47179">MRKSLLGLRRAVSNLCALAAGAACLAIAAVSPAQAVEIQYWQYLFDSRVQAMTLLIKEFEAENPGITVKQVTFPYADYQTRIVAAKAGGRGPDVVQLFYGWLDNFIAGRLIQPLSKERFPAAQVEKDFFPIVSAMKYRDEYYGLPTAVRTMAMFYNKDLFQQAGLDPEKPPKTLSEFTAAAKAIAKRDAAGNYQTVGVAMDISRQDHNWWREMLVRQFGGEPYSADGSKVTYNSEGGRKALEFYTGLQTQQKVSQEGFMDEGQAAFRAGLAGMVIDGTFRIASFKTITTFKWGVAELPASDDGIRSNFGSYFANAIGASATGEKLAAAEKFLAFITSEKAMNVWLDKVGELPARRTVAMTEKNLADPVYGPFIRGLDYSHTTLFVDEAAQRQVAIDMINGVLLKNQPAAEALAAAVPKEQRIIDARKVK</sequence>
<feature type="signal peptide" evidence="5">
    <location>
        <begin position="1"/>
        <end position="35"/>
    </location>
</feature>
<reference evidence="7" key="1">
    <citation type="submission" date="2018-07" db="EMBL/GenBank/DDBJ databases">
        <authorList>
            <person name="Safronova V.I."/>
            <person name="Chirak E.R."/>
            <person name="Sazanova A.L."/>
        </authorList>
    </citation>
    <scope>NUCLEOTIDE SEQUENCE [LARGE SCALE GENOMIC DNA]</scope>
    <source>
        <strain evidence="7">RCAM04685</strain>
    </source>
</reference>
<dbReference type="RefSeq" id="WP_114829262.1">
    <property type="nucleotide sequence ID" value="NZ_QQTO01000022.1"/>
</dbReference>
<comment type="caution">
    <text evidence="6">The sequence shown here is derived from an EMBL/GenBank/DDBJ whole genome shotgun (WGS) entry which is preliminary data.</text>
</comment>
<protein>
    <submittedName>
        <fullName evidence="6">Extracellular solute-binding protein</fullName>
    </submittedName>
</protein>
<dbReference type="SUPFAM" id="SSF53850">
    <property type="entry name" value="Periplasmic binding protein-like II"/>
    <property type="match status" value="1"/>
</dbReference>
<evidence type="ECO:0000313" key="6">
    <source>
        <dbReference type="EMBL" id="RDJ26320.1"/>
    </source>
</evidence>
<keyword evidence="3 5" id="KW-0732">Signal</keyword>
<name>A0A370L832_9HYPH</name>
<keyword evidence="7" id="KW-1185">Reference proteome</keyword>
<dbReference type="GO" id="GO:0055052">
    <property type="term" value="C:ATP-binding cassette (ABC) transporter complex, substrate-binding subunit-containing"/>
    <property type="evidence" value="ECO:0007669"/>
    <property type="project" value="TreeGrafter"/>
</dbReference>
<evidence type="ECO:0000256" key="5">
    <source>
        <dbReference type="SAM" id="SignalP"/>
    </source>
</evidence>
<dbReference type="PANTHER" id="PTHR30061:SF50">
    <property type="entry name" value="MALTOSE_MALTODEXTRIN-BINDING PERIPLASMIC PROTEIN"/>
    <property type="match status" value="1"/>
</dbReference>
<dbReference type="GO" id="GO:1901982">
    <property type="term" value="F:maltose binding"/>
    <property type="evidence" value="ECO:0007669"/>
    <property type="project" value="TreeGrafter"/>
</dbReference>
<keyword evidence="2" id="KW-0813">Transport</keyword>
<evidence type="ECO:0000256" key="3">
    <source>
        <dbReference type="ARBA" id="ARBA00022729"/>
    </source>
</evidence>
<dbReference type="InterPro" id="IPR006059">
    <property type="entry name" value="SBP"/>
</dbReference>
<feature type="chain" id="PRO_5030068473" evidence="5">
    <location>
        <begin position="36"/>
        <end position="429"/>
    </location>
</feature>
<gene>
    <name evidence="6" type="ORF">DWE98_10890</name>
</gene>
<dbReference type="Proteomes" id="UP000255207">
    <property type="component" value="Unassembled WGS sequence"/>
</dbReference>
<dbReference type="PROSITE" id="PS51257">
    <property type="entry name" value="PROKAR_LIPOPROTEIN"/>
    <property type="match status" value="1"/>
</dbReference>
<evidence type="ECO:0000313" key="7">
    <source>
        <dbReference type="Proteomes" id="UP000255207"/>
    </source>
</evidence>
<dbReference type="EMBL" id="QQTP01000004">
    <property type="protein sequence ID" value="RDJ26320.1"/>
    <property type="molecule type" value="Genomic_DNA"/>
</dbReference>
<dbReference type="GO" id="GO:0015768">
    <property type="term" value="P:maltose transport"/>
    <property type="evidence" value="ECO:0007669"/>
    <property type="project" value="TreeGrafter"/>
</dbReference>
<evidence type="ECO:0000256" key="4">
    <source>
        <dbReference type="ARBA" id="ARBA00022764"/>
    </source>
</evidence>
<keyword evidence="4" id="KW-0574">Periplasm</keyword>
<organism evidence="6 7">
    <name type="scientific">Bosea caraganae</name>
    <dbReference type="NCBI Taxonomy" id="2763117"/>
    <lineage>
        <taxon>Bacteria</taxon>
        <taxon>Pseudomonadati</taxon>
        <taxon>Pseudomonadota</taxon>
        <taxon>Alphaproteobacteria</taxon>
        <taxon>Hyphomicrobiales</taxon>
        <taxon>Boseaceae</taxon>
        <taxon>Bosea</taxon>
    </lineage>
</organism>
<dbReference type="Pfam" id="PF01547">
    <property type="entry name" value="SBP_bac_1"/>
    <property type="match status" value="1"/>
</dbReference>
<accession>A0A370L832</accession>
<proteinExistence type="inferred from homology"/>
<dbReference type="OrthoDB" id="9811951at2"/>
<dbReference type="Gene3D" id="3.40.190.10">
    <property type="entry name" value="Periplasmic binding protein-like II"/>
    <property type="match status" value="1"/>
</dbReference>
<evidence type="ECO:0000256" key="2">
    <source>
        <dbReference type="ARBA" id="ARBA00022448"/>
    </source>
</evidence>
<dbReference type="GO" id="GO:0042956">
    <property type="term" value="P:maltodextrin transmembrane transport"/>
    <property type="evidence" value="ECO:0007669"/>
    <property type="project" value="TreeGrafter"/>
</dbReference>
<dbReference type="PANTHER" id="PTHR30061">
    <property type="entry name" value="MALTOSE-BINDING PERIPLASMIC PROTEIN"/>
    <property type="match status" value="1"/>
</dbReference>
<evidence type="ECO:0000256" key="1">
    <source>
        <dbReference type="ARBA" id="ARBA00008520"/>
    </source>
</evidence>
<comment type="similarity">
    <text evidence="1">Belongs to the bacterial solute-binding protein 1 family.</text>
</comment>
<dbReference type="AlphaFoldDB" id="A0A370L832"/>